<proteinExistence type="predicted"/>
<comment type="caution">
    <text evidence="5">The sequence shown here is derived from an EMBL/GenBank/DDBJ whole genome shotgun (WGS) entry which is preliminary data.</text>
</comment>
<evidence type="ECO:0000256" key="1">
    <source>
        <dbReference type="ARBA" id="ARBA00022603"/>
    </source>
</evidence>
<dbReference type="InterPro" id="IPR029063">
    <property type="entry name" value="SAM-dependent_MTases_sf"/>
</dbReference>
<evidence type="ECO:0000313" key="5">
    <source>
        <dbReference type="EMBL" id="RJL27204.1"/>
    </source>
</evidence>
<dbReference type="PANTHER" id="PTHR43464:SF19">
    <property type="entry name" value="UBIQUINONE BIOSYNTHESIS O-METHYLTRANSFERASE, MITOCHONDRIAL"/>
    <property type="match status" value="1"/>
</dbReference>
<accession>A0A3A4AJE7</accession>
<sequence length="286" mass="31790">MSDTVYADPGYRDLDVGTIMREGHPDIAEGDEHIVSAVRKLRADLGRPLRVLDVGSGSGDLSLMLARALPDCEVIANEIAPNPLAQARAKLAGRPRARVFDRPFEEWDEPVEVVVSWGSHHHLAHDYLRHVRRVLTPDGVLVIGDEFCPEYLTAEDRERLARAEEVLLVDGYVFDSAAAAEAYRASGEVPEWSLRLERDRRRALWTWYKFVGDHAAARGAWPVLIAELAIARDDLVTGNAEEHKTSPLLLERELALNGFAVHDKTVIGDRDPALQSFVVYTCRAGA</sequence>
<dbReference type="EMBL" id="QZEY01000011">
    <property type="protein sequence ID" value="RJL27204.1"/>
    <property type="molecule type" value="Genomic_DNA"/>
</dbReference>
<dbReference type="RefSeq" id="WP_119929105.1">
    <property type="nucleotide sequence ID" value="NZ_QZEY01000011.1"/>
</dbReference>
<keyword evidence="1 5" id="KW-0489">Methyltransferase</keyword>
<gene>
    <name evidence="5" type="ORF">D5H75_25770</name>
</gene>
<dbReference type="Proteomes" id="UP000265768">
    <property type="component" value="Unassembled WGS sequence"/>
</dbReference>
<feature type="domain" description="Methyltransferase" evidence="4">
    <location>
        <begin position="51"/>
        <end position="139"/>
    </location>
</feature>
<evidence type="ECO:0000256" key="3">
    <source>
        <dbReference type="ARBA" id="ARBA00022691"/>
    </source>
</evidence>
<dbReference type="SUPFAM" id="SSF53335">
    <property type="entry name" value="S-adenosyl-L-methionine-dependent methyltransferases"/>
    <property type="match status" value="1"/>
</dbReference>
<dbReference type="OrthoDB" id="9801363at2"/>
<name>A0A3A4AJE7_9ACTN</name>
<dbReference type="GO" id="GO:0032259">
    <property type="term" value="P:methylation"/>
    <property type="evidence" value="ECO:0007669"/>
    <property type="project" value="UniProtKB-KW"/>
</dbReference>
<protein>
    <submittedName>
        <fullName evidence="5">Class I SAM-dependent methyltransferase</fullName>
    </submittedName>
</protein>
<reference evidence="5 6" key="1">
    <citation type="submission" date="2018-09" db="EMBL/GenBank/DDBJ databases">
        <title>YIM 75507 draft genome.</title>
        <authorList>
            <person name="Tang S."/>
            <person name="Feng Y."/>
        </authorList>
    </citation>
    <scope>NUCLEOTIDE SEQUENCE [LARGE SCALE GENOMIC DNA]</scope>
    <source>
        <strain evidence="5 6">YIM 75507</strain>
    </source>
</reference>
<dbReference type="Pfam" id="PF13649">
    <property type="entry name" value="Methyltransf_25"/>
    <property type="match status" value="1"/>
</dbReference>
<evidence type="ECO:0000313" key="6">
    <source>
        <dbReference type="Proteomes" id="UP000265768"/>
    </source>
</evidence>
<evidence type="ECO:0000259" key="4">
    <source>
        <dbReference type="Pfam" id="PF13649"/>
    </source>
</evidence>
<keyword evidence="3" id="KW-0949">S-adenosyl-L-methionine</keyword>
<dbReference type="AlphaFoldDB" id="A0A3A4AJE7"/>
<evidence type="ECO:0000256" key="2">
    <source>
        <dbReference type="ARBA" id="ARBA00022679"/>
    </source>
</evidence>
<dbReference type="GO" id="GO:0008168">
    <property type="term" value="F:methyltransferase activity"/>
    <property type="evidence" value="ECO:0007669"/>
    <property type="project" value="UniProtKB-KW"/>
</dbReference>
<organism evidence="5 6">
    <name type="scientific">Bailinhaonella thermotolerans</name>
    <dbReference type="NCBI Taxonomy" id="1070861"/>
    <lineage>
        <taxon>Bacteria</taxon>
        <taxon>Bacillati</taxon>
        <taxon>Actinomycetota</taxon>
        <taxon>Actinomycetes</taxon>
        <taxon>Streptosporangiales</taxon>
        <taxon>Streptosporangiaceae</taxon>
        <taxon>Bailinhaonella</taxon>
    </lineage>
</organism>
<dbReference type="Gene3D" id="3.40.50.150">
    <property type="entry name" value="Vaccinia Virus protein VP39"/>
    <property type="match status" value="1"/>
</dbReference>
<dbReference type="PANTHER" id="PTHR43464">
    <property type="entry name" value="METHYLTRANSFERASE"/>
    <property type="match status" value="1"/>
</dbReference>
<dbReference type="CDD" id="cd02440">
    <property type="entry name" value="AdoMet_MTases"/>
    <property type="match status" value="1"/>
</dbReference>
<dbReference type="InterPro" id="IPR041698">
    <property type="entry name" value="Methyltransf_25"/>
</dbReference>
<keyword evidence="6" id="KW-1185">Reference proteome</keyword>
<keyword evidence="2 5" id="KW-0808">Transferase</keyword>